<evidence type="ECO:0000259" key="8">
    <source>
        <dbReference type="Pfam" id="PF09335"/>
    </source>
</evidence>
<evidence type="ECO:0000256" key="3">
    <source>
        <dbReference type="ARBA" id="ARBA00022475"/>
    </source>
</evidence>
<keyword evidence="6 7" id="KW-0472">Membrane</keyword>
<feature type="transmembrane region" description="Helical" evidence="7">
    <location>
        <begin position="6"/>
        <end position="24"/>
    </location>
</feature>
<keyword evidence="3 7" id="KW-1003">Cell membrane</keyword>
<evidence type="ECO:0000256" key="1">
    <source>
        <dbReference type="ARBA" id="ARBA00004651"/>
    </source>
</evidence>
<evidence type="ECO:0000256" key="6">
    <source>
        <dbReference type="ARBA" id="ARBA00023136"/>
    </source>
</evidence>
<feature type="transmembrane region" description="Helical" evidence="7">
    <location>
        <begin position="58"/>
        <end position="80"/>
    </location>
</feature>
<dbReference type="PANTHER" id="PTHR30353:SF0">
    <property type="entry name" value="TRANSMEMBRANE PROTEIN"/>
    <property type="match status" value="1"/>
</dbReference>
<evidence type="ECO:0000256" key="5">
    <source>
        <dbReference type="ARBA" id="ARBA00022989"/>
    </source>
</evidence>
<dbReference type="InterPro" id="IPR032818">
    <property type="entry name" value="DedA-like"/>
</dbReference>
<dbReference type="EMBL" id="BAAATZ010000016">
    <property type="protein sequence ID" value="GAA2729768.1"/>
    <property type="molecule type" value="Genomic_DNA"/>
</dbReference>
<evidence type="ECO:0000256" key="4">
    <source>
        <dbReference type="ARBA" id="ARBA00022692"/>
    </source>
</evidence>
<accession>A0ABN3UBM9</accession>
<dbReference type="RefSeq" id="WP_344452172.1">
    <property type="nucleotide sequence ID" value="NZ_BAAATZ010000016.1"/>
</dbReference>
<evidence type="ECO:0000313" key="10">
    <source>
        <dbReference type="Proteomes" id="UP001501842"/>
    </source>
</evidence>
<feature type="domain" description="VTT" evidence="8">
    <location>
        <begin position="38"/>
        <end position="162"/>
    </location>
</feature>
<protein>
    <recommendedName>
        <fullName evidence="8">VTT domain-containing protein</fullName>
    </recommendedName>
</protein>
<sequence>MLEWLTGNAASIGVWGALAMVLLVPALEAALPLIGVVVPGQTAVVAGGILAYHQRVPLAAILVAALIGAVAGNIAGYLAGRHWQHGLLQRLPQRWRRPQQTDRALKLIARHGGKAILVARFTAVLRTLVPTLCGISGTPLRGYLAWSALAGALWAPVCVALGFAAAPALPL</sequence>
<dbReference type="Pfam" id="PF09335">
    <property type="entry name" value="VTT_dom"/>
    <property type="match status" value="1"/>
</dbReference>
<evidence type="ECO:0000256" key="7">
    <source>
        <dbReference type="RuleBase" id="RU367016"/>
    </source>
</evidence>
<keyword evidence="5 7" id="KW-1133">Transmembrane helix</keyword>
<evidence type="ECO:0000313" key="9">
    <source>
        <dbReference type="EMBL" id="GAA2729768.1"/>
    </source>
</evidence>
<proteinExistence type="inferred from homology"/>
<dbReference type="Proteomes" id="UP001501842">
    <property type="component" value="Unassembled WGS sequence"/>
</dbReference>
<feature type="transmembrane region" description="Helical" evidence="7">
    <location>
        <begin position="143"/>
        <end position="169"/>
    </location>
</feature>
<comment type="similarity">
    <text evidence="2 7">Belongs to the DedA family.</text>
</comment>
<comment type="subcellular location">
    <subcellularLocation>
        <location evidence="1 7">Cell membrane</location>
        <topology evidence="1 7">Multi-pass membrane protein</topology>
    </subcellularLocation>
</comment>
<evidence type="ECO:0000256" key="2">
    <source>
        <dbReference type="ARBA" id="ARBA00010792"/>
    </source>
</evidence>
<keyword evidence="4 7" id="KW-0812">Transmembrane</keyword>
<name>A0ABN3UBM9_9ACTN</name>
<dbReference type="InterPro" id="IPR032816">
    <property type="entry name" value="VTT_dom"/>
</dbReference>
<comment type="caution">
    <text evidence="9">The sequence shown here is derived from an EMBL/GenBank/DDBJ whole genome shotgun (WGS) entry which is preliminary data.</text>
</comment>
<keyword evidence="10" id="KW-1185">Reference proteome</keyword>
<feature type="transmembrane region" description="Helical" evidence="7">
    <location>
        <begin position="31"/>
        <end position="52"/>
    </location>
</feature>
<gene>
    <name evidence="9" type="ORF">GCM10010439_41070</name>
</gene>
<organism evidence="9 10">
    <name type="scientific">Actinocorallia aurantiaca</name>
    <dbReference type="NCBI Taxonomy" id="46204"/>
    <lineage>
        <taxon>Bacteria</taxon>
        <taxon>Bacillati</taxon>
        <taxon>Actinomycetota</taxon>
        <taxon>Actinomycetes</taxon>
        <taxon>Streptosporangiales</taxon>
        <taxon>Thermomonosporaceae</taxon>
        <taxon>Actinocorallia</taxon>
    </lineage>
</organism>
<reference evidence="9 10" key="1">
    <citation type="journal article" date="2019" name="Int. J. Syst. Evol. Microbiol.">
        <title>The Global Catalogue of Microorganisms (GCM) 10K type strain sequencing project: providing services to taxonomists for standard genome sequencing and annotation.</title>
        <authorList>
            <consortium name="The Broad Institute Genomics Platform"/>
            <consortium name="The Broad Institute Genome Sequencing Center for Infectious Disease"/>
            <person name="Wu L."/>
            <person name="Ma J."/>
        </authorList>
    </citation>
    <scope>NUCLEOTIDE SEQUENCE [LARGE SCALE GENOMIC DNA]</scope>
    <source>
        <strain evidence="9 10">JCM 8201</strain>
    </source>
</reference>
<dbReference type="PANTHER" id="PTHR30353">
    <property type="entry name" value="INNER MEMBRANE PROTEIN DEDA-RELATED"/>
    <property type="match status" value="1"/>
</dbReference>